<sequence length="1874" mass="210970">LPVMDQQPQPIEEVACPMCSRLFSAVRFAEYLRHCNSHSIGQESETESVHEQVVDPGEQRDERPVNEQVAEPEADRGSQQVGHSLKCRHCEREFANSLELRRHVRSHQNRVIDISLRCDTCGKGFFSRSEFLIHRQVKKPFKCCACDKCLCSRFSLLNHHRVHTVMDQQPQPIEEVACPMCSRLFSAARFAEYLRHCNSHSIGQESETESVHEQVVDPGEQRDERPVNEQLAEPEADRGSQQVGHSLKCRHCERDCFSCPSNLVAHRRVHTGGKRFKCDDCGKSYSRRNRLLKHRRVHTSSEPIRLNSCFVAVFTQVKSPLNVTNAADALIISVPYGFIAVFTQVCGRCFAIRSNLLRHGRVHNGDKSFKCDDCGRCFSCQSKLMAHRRVHTGGKPFKCNDCGKSFPRQNRLLKHHLVHASSSSSHVGRGKRNSSAGRAPLDASINFPEMEERVLEFWSKIDAFKTSLAQSKGKKRYTFYDGPPFATGLPHYGHILAGTIKDIVTRWAHQTGHYVERRFGWDCHGLPVEYEIDKSLGITGPQDIEKMGIKAYNDQCRAIVTRYCSEWERIVKRIGRWIDFENDYKTMYPSFMESVWWVFSQLYHKGLVYRGVKVMPFSTACSTPLSNFEAGQNYKMVDDPAIVVSFPLDNEPGVALLAWTTTPWTLPSNLALCVHPEMKYVRVRDAKTGSVYIMMEARLCALYKPEDTGAYELLEQFPGSQLEGKTYKPLLPYFQHLKAERGAFRVLCDTYVTDDSGTGIVHQAPYHGEDDYRVCLKYGIIARDSKLVCPVDASGKFTDEVPDFHGQHVKEADKNICDLLKKNGRLVNHSSIGHNYPFCWRSDTPLIYKAVPSWFVRVPKYVQEKRFANWLAGARDWAISRNRYWGTPMPLWVSEDGEEVVCVGSIDQLAELSGVRVTDLHRESVDNIEIPSKLGKGPLRRIPEVFDCWFESGSMPYAQSHYPFERAKDFEDAFPADFIAEGIDQTRGWFYTLLVISTALFGKPPFRNLIVNGIVLASDGQKMSKRKKNYPDPMKVVESHGADALRLYLINSPVVRAENLRFNESGVKDVVKDVFLPLYNSLRFFDQCAGSRADFKQPGSVAGAGGGGHPDSDNVMDKWILSYSQSVVRYVREEMAAYRLYTVLPRLVSFVDNLTNWYIRMNRKRLRDAEPAALNSLFYVLFELSCLLAPFVPFTAEFFYQRLITFLDKQPDEEAASVHFLALPCADESAIDDEIEFCVSHMQSVISSGRIVRDRNTLPIKYPLSRVIVVHNDDRVLQAVQSMESYILEELNVRQLLVTKDKEAYKVSLRAEPNHKLLGAKFRGAYKQIQENLRALPAAALEEFQRTGRLELPGGHVIEAAEMSVSLRADSDDSGGSGGGSSLDCHVDQSLNLLVLLDITPDASMQREGLAREVVNRVQKLRKRAGLQPSDPIKIFYRADGDGGLSGVVREYAEFIYDTVRQPLVALEEAGQVNLQQAMAHEQCKIKDSGSLDLWVFSTASGDNSAQQQQKQSGKIPSSSAGSKDEVRLRFGQEERVLKLRNPADGSLISMNRLLKEVEVLFNLIESGQEVRLYRDAELKTLLNAHTCDSAEELGQKTVYFSTPTTPIFNTHHPNFIAQHPNLQHPPPQFQHPPPQCLAPTTPIFNTASRLTFLANPKCLPIPNPDSTPCAHSSQTKIFQSSSRTSTGAESAVSVLSAGHRRWAIRRQGCQSSLVAGASSSSQQLSQQQQQLEKPPGFSEREAPAKHPESTDGASLINKRGWEVALGPVRQLPMNIFIMWMAGNSLSIFPIMMVVMMFLSPVRALFSIKSTFAMIEGEQAALQKLAYLLGNVAALALALYKCNSMGLLPTFESDWLSFVEVPKRQELSGGGMLF</sequence>
<comment type="similarity">
    <text evidence="5">Belongs to the EMC4 family.</text>
</comment>
<comment type="subunit">
    <text evidence="6">Component of the ER membrane protein complex (EMC).</text>
</comment>
<feature type="region of interest" description="Disordered" evidence="29">
    <location>
        <begin position="1716"/>
        <end position="1754"/>
    </location>
</feature>
<protein>
    <recommendedName>
        <fullName evidence="8">ER membrane protein complex subunit 4</fullName>
        <ecNumber evidence="7">6.1.1.5</ecNumber>
    </recommendedName>
    <alternativeName>
        <fullName evidence="26">Isoleucyl-tRNA synthetase</fullName>
    </alternativeName>
    <alternativeName>
        <fullName evidence="25">Transmembrane protein 85</fullName>
    </alternativeName>
</protein>
<feature type="domain" description="C2H2-type" evidence="31">
    <location>
        <begin position="247"/>
        <end position="275"/>
    </location>
</feature>
<dbReference type="InterPro" id="IPR002301">
    <property type="entry name" value="Ile-tRNA-ligase"/>
</dbReference>
<evidence type="ECO:0000313" key="33">
    <source>
        <dbReference type="WBParaSite" id="maker-uti_cns_0045393-snap-gene-1.23-mRNA-1"/>
    </source>
</evidence>
<dbReference type="SUPFAM" id="SSF57667">
    <property type="entry name" value="beta-beta-alpha zinc fingers"/>
    <property type="match status" value="5"/>
</dbReference>
<evidence type="ECO:0000256" key="2">
    <source>
        <dbReference type="ARBA" id="ARBA00004477"/>
    </source>
</evidence>
<evidence type="ECO:0000256" key="20">
    <source>
        <dbReference type="ARBA" id="ARBA00023015"/>
    </source>
</evidence>
<dbReference type="GO" id="GO:0008270">
    <property type="term" value="F:zinc ion binding"/>
    <property type="evidence" value="ECO:0007669"/>
    <property type="project" value="UniProtKB-KW"/>
</dbReference>
<keyword evidence="32" id="KW-1185">Reference proteome</keyword>
<keyword evidence="9" id="KW-0436">Ligase</keyword>
<dbReference type="EC" id="6.1.1.5" evidence="7"/>
<dbReference type="Proteomes" id="UP000095280">
    <property type="component" value="Unplaced"/>
</dbReference>
<dbReference type="InterPro" id="IPR013087">
    <property type="entry name" value="Znf_C2H2_type"/>
</dbReference>
<comment type="subcellular location">
    <subcellularLocation>
        <location evidence="2">Endoplasmic reticulum membrane</location>
        <topology evidence="2">Multi-pass membrane protein</topology>
    </subcellularLocation>
    <subcellularLocation>
        <location evidence="1">Nucleus</location>
    </subcellularLocation>
</comment>
<evidence type="ECO:0000256" key="19">
    <source>
        <dbReference type="ARBA" id="ARBA00022989"/>
    </source>
</evidence>
<comment type="similarity">
    <text evidence="3">Belongs to the class-I aminoacyl-tRNA synthetase family.</text>
</comment>
<name>A0A1I8J0D4_9PLAT</name>
<keyword evidence="11" id="KW-0479">Metal-binding</keyword>
<feature type="domain" description="C2H2-type" evidence="31">
    <location>
        <begin position="369"/>
        <end position="396"/>
    </location>
</feature>
<keyword evidence="13" id="KW-0547">Nucleotide-binding</keyword>
<dbReference type="SUPFAM" id="SSF50677">
    <property type="entry name" value="ValRS/IleRS/LeuRS editing domain"/>
    <property type="match status" value="1"/>
</dbReference>
<dbReference type="PRINTS" id="PR00984">
    <property type="entry name" value="TRNASYNTHILE"/>
</dbReference>
<dbReference type="GO" id="GO:0005789">
    <property type="term" value="C:endoplasmic reticulum membrane"/>
    <property type="evidence" value="ECO:0007669"/>
    <property type="project" value="UniProtKB-SubCell"/>
</dbReference>
<evidence type="ECO:0000256" key="18">
    <source>
        <dbReference type="ARBA" id="ARBA00022917"/>
    </source>
</evidence>
<dbReference type="FunFam" id="3.40.50.620:FF:000414">
    <property type="entry name" value="Isoleucine--tRNA ligase, cytoplasmic-like"/>
    <property type="match status" value="1"/>
</dbReference>
<keyword evidence="15" id="KW-0256">Endoplasmic reticulum</keyword>
<keyword evidence="20" id="KW-0805">Transcription regulation</keyword>
<dbReference type="FunFam" id="3.30.160.60:FF:002343">
    <property type="entry name" value="Zinc finger protein 33A"/>
    <property type="match status" value="1"/>
</dbReference>
<dbReference type="GO" id="GO:0002161">
    <property type="term" value="F:aminoacyl-tRNA deacylase activity"/>
    <property type="evidence" value="ECO:0007669"/>
    <property type="project" value="InterPro"/>
</dbReference>
<evidence type="ECO:0000256" key="27">
    <source>
        <dbReference type="ARBA" id="ARBA00048359"/>
    </source>
</evidence>
<feature type="compositionally biased region" description="Polar residues" evidence="29">
    <location>
        <begin position="1505"/>
        <end position="1522"/>
    </location>
</feature>
<evidence type="ECO:0000256" key="17">
    <source>
        <dbReference type="ARBA" id="ARBA00022840"/>
    </source>
</evidence>
<keyword evidence="19 30" id="KW-1133">Transmembrane helix</keyword>
<feature type="region of interest" description="Disordered" evidence="29">
    <location>
        <begin position="1505"/>
        <end position="1526"/>
    </location>
</feature>
<evidence type="ECO:0000256" key="29">
    <source>
        <dbReference type="SAM" id="MobiDB-lite"/>
    </source>
</evidence>
<dbReference type="InterPro" id="IPR013155">
    <property type="entry name" value="M/V/L/I-tRNA-synth_anticd-bd"/>
</dbReference>
<dbReference type="GO" id="GO:0004822">
    <property type="term" value="F:isoleucine-tRNA ligase activity"/>
    <property type="evidence" value="ECO:0007669"/>
    <property type="project" value="UniProtKB-EC"/>
</dbReference>
<dbReference type="Gene3D" id="3.40.50.620">
    <property type="entry name" value="HUPs"/>
    <property type="match status" value="2"/>
</dbReference>
<keyword evidence="17" id="KW-0067">ATP-binding</keyword>
<dbReference type="InterPro" id="IPR033709">
    <property type="entry name" value="Anticodon_Ile_ABEc"/>
</dbReference>
<feature type="domain" description="C2H2-type" evidence="31">
    <location>
        <begin position="397"/>
        <end position="424"/>
    </location>
</feature>
<evidence type="ECO:0000256" key="4">
    <source>
        <dbReference type="ARBA" id="ARBA00006991"/>
    </source>
</evidence>
<dbReference type="HAMAP" id="MF_02003">
    <property type="entry name" value="Ile_tRNA_synth_type2"/>
    <property type="match status" value="1"/>
</dbReference>
<evidence type="ECO:0000256" key="24">
    <source>
        <dbReference type="ARBA" id="ARBA00023242"/>
    </source>
</evidence>
<dbReference type="GO" id="GO:0006428">
    <property type="term" value="P:isoleucyl-tRNA aminoacylation"/>
    <property type="evidence" value="ECO:0007669"/>
    <property type="project" value="InterPro"/>
</dbReference>
<evidence type="ECO:0000259" key="31">
    <source>
        <dbReference type="PROSITE" id="PS50157"/>
    </source>
</evidence>
<dbReference type="PROSITE" id="PS00028">
    <property type="entry name" value="ZINC_FINGER_C2H2_1"/>
    <property type="match status" value="5"/>
</dbReference>
<dbReference type="Gene3D" id="3.30.160.60">
    <property type="entry name" value="Classic Zinc Finger"/>
    <property type="match status" value="4"/>
</dbReference>
<reference evidence="33" key="1">
    <citation type="submission" date="2016-11" db="UniProtKB">
        <authorList>
            <consortium name="WormBaseParasite"/>
        </authorList>
    </citation>
    <scope>IDENTIFICATION</scope>
</reference>
<accession>A0A1I8J0D4</accession>
<feature type="compositionally biased region" description="Basic and acidic residues" evidence="29">
    <location>
        <begin position="209"/>
        <end position="227"/>
    </location>
</feature>
<evidence type="ECO:0000256" key="13">
    <source>
        <dbReference type="ARBA" id="ARBA00022741"/>
    </source>
</evidence>
<feature type="compositionally biased region" description="Basic and acidic residues" evidence="29">
    <location>
        <begin position="47"/>
        <end position="65"/>
    </location>
</feature>
<evidence type="ECO:0000256" key="9">
    <source>
        <dbReference type="ARBA" id="ARBA00022598"/>
    </source>
</evidence>
<dbReference type="Gene3D" id="1.10.730.10">
    <property type="entry name" value="Isoleucyl-tRNA Synthetase, Domain 1"/>
    <property type="match status" value="1"/>
</dbReference>
<evidence type="ECO:0000256" key="6">
    <source>
        <dbReference type="ARBA" id="ARBA00011276"/>
    </source>
</evidence>
<keyword evidence="18" id="KW-0648">Protein biosynthesis</keyword>
<dbReference type="PROSITE" id="PS00178">
    <property type="entry name" value="AA_TRNA_LIGASE_I"/>
    <property type="match status" value="1"/>
</dbReference>
<dbReference type="Pfam" id="PF00133">
    <property type="entry name" value="tRNA-synt_1"/>
    <property type="match status" value="1"/>
</dbReference>
<dbReference type="Pfam" id="PF06417">
    <property type="entry name" value="EMC4"/>
    <property type="match status" value="1"/>
</dbReference>
<feature type="domain" description="C2H2-type" evidence="31">
    <location>
        <begin position="276"/>
        <end position="303"/>
    </location>
</feature>
<evidence type="ECO:0000256" key="15">
    <source>
        <dbReference type="ARBA" id="ARBA00022824"/>
    </source>
</evidence>
<dbReference type="GO" id="GO:0005634">
    <property type="term" value="C:nucleus"/>
    <property type="evidence" value="ECO:0007669"/>
    <property type="project" value="UniProtKB-SubCell"/>
</dbReference>
<keyword evidence="24" id="KW-0539">Nucleus</keyword>
<dbReference type="PANTHER" id="PTHR42780">
    <property type="entry name" value="SOLEUCYL-TRNA SYNTHETASE"/>
    <property type="match status" value="1"/>
</dbReference>
<keyword evidence="22" id="KW-0030">Aminoacyl-tRNA synthetase</keyword>
<feature type="compositionally biased region" description="Basic and acidic residues" evidence="29">
    <location>
        <begin position="1739"/>
        <end position="1750"/>
    </location>
</feature>
<keyword evidence="23" id="KW-0804">Transcription</keyword>
<evidence type="ECO:0000256" key="10">
    <source>
        <dbReference type="ARBA" id="ARBA00022692"/>
    </source>
</evidence>
<dbReference type="SUPFAM" id="SSF47323">
    <property type="entry name" value="Anticodon-binding domain of a subclass of class I aminoacyl-tRNA synthetases"/>
    <property type="match status" value="1"/>
</dbReference>
<feature type="transmembrane region" description="Helical" evidence="30">
    <location>
        <begin position="1777"/>
        <end position="1800"/>
    </location>
</feature>
<evidence type="ECO:0000256" key="21">
    <source>
        <dbReference type="ARBA" id="ARBA00023136"/>
    </source>
</evidence>
<dbReference type="NCBIfam" id="TIGR00392">
    <property type="entry name" value="ileS"/>
    <property type="match status" value="1"/>
</dbReference>
<evidence type="ECO:0000256" key="14">
    <source>
        <dbReference type="ARBA" id="ARBA00022771"/>
    </source>
</evidence>
<dbReference type="InterPro" id="IPR009008">
    <property type="entry name" value="Val/Leu/Ile-tRNA-synth_edit"/>
</dbReference>
<dbReference type="FunFam" id="3.30.160.60:FF:000624">
    <property type="entry name" value="zinc finger protein 697"/>
    <property type="match status" value="1"/>
</dbReference>
<keyword evidence="12" id="KW-0677">Repeat</keyword>
<feature type="domain" description="C2H2-type" evidence="31">
    <location>
        <begin position="141"/>
        <end position="168"/>
    </location>
</feature>
<keyword evidence="10 30" id="KW-0812">Transmembrane</keyword>
<organism evidence="32 33">
    <name type="scientific">Macrostomum lignano</name>
    <dbReference type="NCBI Taxonomy" id="282301"/>
    <lineage>
        <taxon>Eukaryota</taxon>
        <taxon>Metazoa</taxon>
        <taxon>Spiralia</taxon>
        <taxon>Lophotrochozoa</taxon>
        <taxon>Platyhelminthes</taxon>
        <taxon>Rhabditophora</taxon>
        <taxon>Macrostomorpha</taxon>
        <taxon>Macrostomida</taxon>
        <taxon>Macrostomidae</taxon>
        <taxon>Macrostomum</taxon>
    </lineage>
</organism>
<evidence type="ECO:0000256" key="16">
    <source>
        <dbReference type="ARBA" id="ARBA00022833"/>
    </source>
</evidence>
<dbReference type="PROSITE" id="PS50157">
    <property type="entry name" value="ZINC_FINGER_C2H2_2"/>
    <property type="match status" value="7"/>
</dbReference>
<evidence type="ECO:0000256" key="12">
    <source>
        <dbReference type="ARBA" id="ARBA00022737"/>
    </source>
</evidence>
<dbReference type="Pfam" id="PF00096">
    <property type="entry name" value="zf-C2H2"/>
    <property type="match status" value="3"/>
</dbReference>
<comment type="catalytic activity">
    <reaction evidence="27">
        <text>tRNA(Ile) + L-isoleucine + ATP = L-isoleucyl-tRNA(Ile) + AMP + diphosphate</text>
        <dbReference type="Rhea" id="RHEA:11060"/>
        <dbReference type="Rhea" id="RHEA-COMP:9666"/>
        <dbReference type="Rhea" id="RHEA-COMP:9695"/>
        <dbReference type="ChEBI" id="CHEBI:30616"/>
        <dbReference type="ChEBI" id="CHEBI:33019"/>
        <dbReference type="ChEBI" id="CHEBI:58045"/>
        <dbReference type="ChEBI" id="CHEBI:78442"/>
        <dbReference type="ChEBI" id="CHEBI:78528"/>
        <dbReference type="ChEBI" id="CHEBI:456215"/>
        <dbReference type="EC" id="6.1.1.5"/>
    </reaction>
</comment>
<evidence type="ECO:0000256" key="1">
    <source>
        <dbReference type="ARBA" id="ARBA00004123"/>
    </source>
</evidence>
<dbReference type="InterPro" id="IPR023586">
    <property type="entry name" value="Ile-tRNA-ligase_type2"/>
</dbReference>
<dbReference type="WBParaSite" id="maker-uti_cns_0045393-snap-gene-1.23-mRNA-1">
    <property type="protein sequence ID" value="maker-uti_cns_0045393-snap-gene-1.23-mRNA-1"/>
    <property type="gene ID" value="maker-uti_cns_0045393-snap-gene-1.23"/>
</dbReference>
<comment type="similarity">
    <text evidence="4">Belongs to the krueppel C2H2-type zinc-finger protein family.</text>
</comment>
<evidence type="ECO:0000256" key="28">
    <source>
        <dbReference type="PROSITE-ProRule" id="PRU00042"/>
    </source>
</evidence>
<dbReference type="InterPro" id="IPR036236">
    <property type="entry name" value="Znf_C2H2_sf"/>
</dbReference>
<dbReference type="PANTHER" id="PTHR42780:SF1">
    <property type="entry name" value="ISOLEUCINE--TRNA LIGASE, CYTOPLASMIC"/>
    <property type="match status" value="1"/>
</dbReference>
<dbReference type="FunFam" id="3.30.160.60:FF:000056">
    <property type="entry name" value="Zinc finger and SCAN domain-containing 20"/>
    <property type="match status" value="1"/>
</dbReference>
<evidence type="ECO:0000256" key="22">
    <source>
        <dbReference type="ARBA" id="ARBA00023146"/>
    </source>
</evidence>
<evidence type="ECO:0000256" key="7">
    <source>
        <dbReference type="ARBA" id="ARBA00013165"/>
    </source>
</evidence>
<dbReference type="Pfam" id="PF08264">
    <property type="entry name" value="Anticodon_1"/>
    <property type="match status" value="1"/>
</dbReference>
<evidence type="ECO:0000256" key="25">
    <source>
        <dbReference type="ARBA" id="ARBA00031143"/>
    </source>
</evidence>
<dbReference type="InterPro" id="IPR009445">
    <property type="entry name" value="TMEM85/Emc4"/>
</dbReference>
<dbReference type="InterPro" id="IPR001412">
    <property type="entry name" value="aa-tRNA-synth_I_CS"/>
</dbReference>
<feature type="region of interest" description="Disordered" evidence="29">
    <location>
        <begin position="42"/>
        <end position="82"/>
    </location>
</feature>
<dbReference type="CDD" id="cd07961">
    <property type="entry name" value="Anticodon_Ia_Ile_ABEc"/>
    <property type="match status" value="1"/>
</dbReference>
<dbReference type="InterPro" id="IPR014729">
    <property type="entry name" value="Rossmann-like_a/b/a_fold"/>
</dbReference>
<dbReference type="InterPro" id="IPR002300">
    <property type="entry name" value="aa-tRNA-synth_Ia"/>
</dbReference>
<dbReference type="InterPro" id="IPR009080">
    <property type="entry name" value="tRNAsynth_Ia_anticodon-bd"/>
</dbReference>
<dbReference type="SUPFAM" id="SSF52374">
    <property type="entry name" value="Nucleotidylyl transferase"/>
    <property type="match status" value="1"/>
</dbReference>
<dbReference type="GO" id="GO:0005524">
    <property type="term" value="F:ATP binding"/>
    <property type="evidence" value="ECO:0007669"/>
    <property type="project" value="UniProtKB-KW"/>
</dbReference>
<feature type="domain" description="C2H2-type" evidence="31">
    <location>
        <begin position="85"/>
        <end position="112"/>
    </location>
</feature>
<evidence type="ECO:0000256" key="8">
    <source>
        <dbReference type="ARBA" id="ARBA00020820"/>
    </source>
</evidence>
<keyword evidence="14 28" id="KW-0863">Zinc-finger</keyword>
<feature type="region of interest" description="Disordered" evidence="29">
    <location>
        <begin position="204"/>
        <end position="242"/>
    </location>
</feature>
<evidence type="ECO:0000256" key="5">
    <source>
        <dbReference type="ARBA" id="ARBA00007715"/>
    </source>
</evidence>
<dbReference type="Pfam" id="PF19302">
    <property type="entry name" value="DUF5915"/>
    <property type="match status" value="1"/>
</dbReference>
<dbReference type="GO" id="GO:0000049">
    <property type="term" value="F:tRNA binding"/>
    <property type="evidence" value="ECO:0007669"/>
    <property type="project" value="InterPro"/>
</dbReference>
<evidence type="ECO:0000256" key="11">
    <source>
        <dbReference type="ARBA" id="ARBA00022723"/>
    </source>
</evidence>
<keyword evidence="16" id="KW-0862">Zinc</keyword>
<evidence type="ECO:0000256" key="3">
    <source>
        <dbReference type="ARBA" id="ARBA00005594"/>
    </source>
</evidence>
<evidence type="ECO:0000256" key="26">
    <source>
        <dbReference type="ARBA" id="ARBA00032665"/>
    </source>
</evidence>
<dbReference type="FunFam" id="3.40.50.620:FF:000133">
    <property type="entry name" value="Isoleucyl-tRNA synthetase, cytoplasmic"/>
    <property type="match status" value="1"/>
</dbReference>
<evidence type="ECO:0000256" key="30">
    <source>
        <dbReference type="SAM" id="Phobius"/>
    </source>
</evidence>
<keyword evidence="21 30" id="KW-0472">Membrane</keyword>
<proteinExistence type="inferred from homology"/>
<dbReference type="CDD" id="cd00818">
    <property type="entry name" value="IleRS_core"/>
    <property type="match status" value="1"/>
</dbReference>
<feature type="domain" description="C2H2-type" evidence="31">
    <location>
        <begin position="341"/>
        <end position="368"/>
    </location>
</feature>
<dbReference type="SMART" id="SM00355">
    <property type="entry name" value="ZnF_C2H2"/>
    <property type="match status" value="10"/>
</dbReference>
<feature type="compositionally biased region" description="Low complexity" evidence="29">
    <location>
        <begin position="1716"/>
        <end position="1732"/>
    </location>
</feature>
<evidence type="ECO:0000256" key="23">
    <source>
        <dbReference type="ARBA" id="ARBA00023163"/>
    </source>
</evidence>
<evidence type="ECO:0000313" key="32">
    <source>
        <dbReference type="Proteomes" id="UP000095280"/>
    </source>
</evidence>